<dbReference type="Proteomes" id="UP000248640">
    <property type="component" value="Chromosome 1"/>
</dbReference>
<accession>A0A8B4I8F6</accession>
<organism evidence="1 2">
    <name type="scientific">Pseudomonas fluorescens</name>
    <dbReference type="NCBI Taxonomy" id="294"/>
    <lineage>
        <taxon>Bacteria</taxon>
        <taxon>Pseudomonadati</taxon>
        <taxon>Pseudomonadota</taxon>
        <taxon>Gammaproteobacteria</taxon>
        <taxon>Pseudomonadales</taxon>
        <taxon>Pseudomonadaceae</taxon>
        <taxon>Pseudomonas</taxon>
    </lineage>
</organism>
<reference evidence="1 2" key="1">
    <citation type="submission" date="2018-06" db="EMBL/GenBank/DDBJ databases">
        <authorList>
            <consortium name="Pathogen Informatics"/>
            <person name="Doyle S."/>
        </authorList>
    </citation>
    <scope>NUCLEOTIDE SEQUENCE [LARGE SCALE GENOMIC DNA]</scope>
    <source>
        <strain evidence="1 2">NCTC10038</strain>
    </source>
</reference>
<dbReference type="EMBL" id="LS483372">
    <property type="protein sequence ID" value="SQF91888.1"/>
    <property type="molecule type" value="Genomic_DNA"/>
</dbReference>
<sequence length="68" mass="7685">MPVQNKRGGALKVLICRVCEKQFTRKKYQPVCCHDCNTIYKATQQTLSQADLQGASNNESTIEHTNSR</sequence>
<proteinExistence type="predicted"/>
<dbReference type="AlphaFoldDB" id="A0A8B4I8F6"/>
<evidence type="ECO:0000313" key="1">
    <source>
        <dbReference type="EMBL" id="SQF91888.1"/>
    </source>
</evidence>
<name>A0A8B4I8F6_PSEFL</name>
<protein>
    <submittedName>
        <fullName evidence="1">Uncharacterized protein</fullName>
    </submittedName>
</protein>
<gene>
    <name evidence="1" type="ORF">NCTC10038_03316</name>
</gene>
<evidence type="ECO:0000313" key="2">
    <source>
        <dbReference type="Proteomes" id="UP000248640"/>
    </source>
</evidence>
<dbReference type="SUPFAM" id="SSF57716">
    <property type="entry name" value="Glucocorticoid receptor-like (DNA-binding domain)"/>
    <property type="match status" value="1"/>
</dbReference>